<keyword evidence="2" id="KW-1185">Reference proteome</keyword>
<evidence type="ECO:0000313" key="2">
    <source>
        <dbReference type="Proteomes" id="UP000727407"/>
    </source>
</evidence>
<organism evidence="1 2">
    <name type="scientific">Clarias magur</name>
    <name type="common">Asian catfish</name>
    <name type="synonym">Macropteronotus magur</name>
    <dbReference type="NCBI Taxonomy" id="1594786"/>
    <lineage>
        <taxon>Eukaryota</taxon>
        <taxon>Metazoa</taxon>
        <taxon>Chordata</taxon>
        <taxon>Craniata</taxon>
        <taxon>Vertebrata</taxon>
        <taxon>Euteleostomi</taxon>
        <taxon>Actinopterygii</taxon>
        <taxon>Neopterygii</taxon>
        <taxon>Teleostei</taxon>
        <taxon>Ostariophysi</taxon>
        <taxon>Siluriformes</taxon>
        <taxon>Clariidae</taxon>
        <taxon>Clarias</taxon>
    </lineage>
</organism>
<dbReference type="Proteomes" id="UP000727407">
    <property type="component" value="Unassembled WGS sequence"/>
</dbReference>
<gene>
    <name evidence="1" type="primary">lfnr2</name>
    <name evidence="1" type="ORF">DAT39_019222</name>
</gene>
<dbReference type="AlphaFoldDB" id="A0A8J4WU33"/>
<evidence type="ECO:0000313" key="1">
    <source>
        <dbReference type="EMBL" id="KAF5891076.1"/>
    </source>
</evidence>
<sequence length="58" mass="6555">MPGLKRTDLHLMSFSWPQPRSCSILHPPSLVFLCWTQMLIKSIASSHRVAASPAFPMF</sequence>
<reference evidence="1" key="1">
    <citation type="submission" date="2020-07" db="EMBL/GenBank/DDBJ databases">
        <title>Clarias magur genome sequencing, assembly and annotation.</title>
        <authorList>
            <person name="Kushwaha B."/>
            <person name="Kumar R."/>
            <person name="Das P."/>
            <person name="Joshi C.G."/>
            <person name="Kumar D."/>
            <person name="Nagpure N.S."/>
            <person name="Pandey M."/>
            <person name="Agarwal S."/>
            <person name="Srivastava S."/>
            <person name="Singh M."/>
            <person name="Sahoo L."/>
            <person name="Jayasankar P."/>
            <person name="Meher P.K."/>
            <person name="Koringa P.G."/>
            <person name="Iquebal M.A."/>
            <person name="Das S.P."/>
            <person name="Bit A."/>
            <person name="Patnaik S."/>
            <person name="Patel N."/>
            <person name="Shah T.M."/>
            <person name="Hinsu A."/>
            <person name="Jena J.K."/>
        </authorList>
    </citation>
    <scope>NUCLEOTIDE SEQUENCE</scope>
    <source>
        <strain evidence="1">CIFAMagur01</strain>
        <tissue evidence="1">Testis</tissue>
    </source>
</reference>
<name>A0A8J4WU33_CLAMG</name>
<comment type="caution">
    <text evidence="1">The sequence shown here is derived from an EMBL/GenBank/DDBJ whole genome shotgun (WGS) entry which is preliminary data.</text>
</comment>
<proteinExistence type="predicted"/>
<protein>
    <submittedName>
        <fullName evidence="1">Ferredoxin--NADP reductase, leaf isozyme 2, chloroplastic</fullName>
    </submittedName>
</protein>
<dbReference type="EMBL" id="QNUK01000616">
    <property type="protein sequence ID" value="KAF5891076.1"/>
    <property type="molecule type" value="Genomic_DNA"/>
</dbReference>
<accession>A0A8J4WU33</accession>